<dbReference type="EMBL" id="SRSF01000001">
    <property type="protein sequence ID" value="THH41106.1"/>
    <property type="molecule type" value="Genomic_DNA"/>
</dbReference>
<keyword evidence="12" id="KW-0028">Amino-acid biosynthesis</keyword>
<dbReference type="InterPro" id="IPR030960">
    <property type="entry name" value="DHQS/DOIS_N"/>
</dbReference>
<keyword evidence="11" id="KW-0963">Cytoplasm</keyword>
<proteinExistence type="inferred from homology"/>
<organism evidence="23 24">
    <name type="scientific">Neolewinella litorea</name>
    <dbReference type="NCBI Taxonomy" id="2562452"/>
    <lineage>
        <taxon>Bacteria</taxon>
        <taxon>Pseudomonadati</taxon>
        <taxon>Bacteroidota</taxon>
        <taxon>Saprospiria</taxon>
        <taxon>Saprospirales</taxon>
        <taxon>Lewinellaceae</taxon>
        <taxon>Neolewinella</taxon>
    </lineage>
</organism>
<dbReference type="InterPro" id="IPR016037">
    <property type="entry name" value="DHQ_synth_AroB"/>
</dbReference>
<dbReference type="FunFam" id="3.40.50.1970:FF:000007">
    <property type="entry name" value="Pentafunctional AROM polypeptide"/>
    <property type="match status" value="1"/>
</dbReference>
<comment type="cofactor">
    <cofactor evidence="2">
        <name>NAD(+)</name>
        <dbReference type="ChEBI" id="CHEBI:57540"/>
    </cofactor>
</comment>
<evidence type="ECO:0000256" key="13">
    <source>
        <dbReference type="ARBA" id="ARBA00022723"/>
    </source>
</evidence>
<evidence type="ECO:0000256" key="12">
    <source>
        <dbReference type="ARBA" id="ARBA00022605"/>
    </source>
</evidence>
<dbReference type="InterPro" id="IPR030963">
    <property type="entry name" value="DHQ_synth_fam"/>
</dbReference>
<evidence type="ECO:0000256" key="2">
    <source>
        <dbReference type="ARBA" id="ARBA00001911"/>
    </source>
</evidence>
<comment type="cofactor">
    <cofactor evidence="4">
        <name>Zn(2+)</name>
        <dbReference type="ChEBI" id="CHEBI:29105"/>
    </cofactor>
</comment>
<comment type="similarity">
    <text evidence="8">Belongs to the sugar phosphate cyclases superfamily. Dehydroquinate synthase family.</text>
</comment>
<dbReference type="InterPro" id="IPR050071">
    <property type="entry name" value="Dehydroquinate_synthase"/>
</dbReference>
<evidence type="ECO:0000313" key="24">
    <source>
        <dbReference type="Proteomes" id="UP000308528"/>
    </source>
</evidence>
<evidence type="ECO:0000256" key="14">
    <source>
        <dbReference type="ARBA" id="ARBA00022741"/>
    </source>
</evidence>
<evidence type="ECO:0000256" key="20">
    <source>
        <dbReference type="NCBIfam" id="TIGR01357"/>
    </source>
</evidence>
<keyword evidence="19" id="KW-0170">Cobalt</keyword>
<protein>
    <recommendedName>
        <fullName evidence="10 20">3-dehydroquinate synthase</fullName>
        <ecNumber evidence="9 20">4.2.3.4</ecNumber>
    </recommendedName>
</protein>
<keyword evidence="24" id="KW-1185">Reference proteome</keyword>
<comment type="caution">
    <text evidence="23">The sequence shown here is derived from an EMBL/GenBank/DDBJ whole genome shotgun (WGS) entry which is preliminary data.</text>
</comment>
<dbReference type="Gene3D" id="3.40.50.1970">
    <property type="match status" value="1"/>
</dbReference>
<evidence type="ECO:0000256" key="5">
    <source>
        <dbReference type="ARBA" id="ARBA00003485"/>
    </source>
</evidence>
<keyword evidence="18 23" id="KW-0456">Lyase</keyword>
<dbReference type="GO" id="GO:0005737">
    <property type="term" value="C:cytoplasm"/>
    <property type="evidence" value="ECO:0007669"/>
    <property type="project" value="UniProtKB-SubCell"/>
</dbReference>
<dbReference type="GO" id="GO:0000166">
    <property type="term" value="F:nucleotide binding"/>
    <property type="evidence" value="ECO:0007669"/>
    <property type="project" value="UniProtKB-KW"/>
</dbReference>
<dbReference type="Pfam" id="PF01761">
    <property type="entry name" value="DHQ_synthase"/>
    <property type="match status" value="1"/>
</dbReference>
<evidence type="ECO:0000256" key="10">
    <source>
        <dbReference type="ARBA" id="ARBA00017684"/>
    </source>
</evidence>
<keyword evidence="16" id="KW-0520">NAD</keyword>
<comment type="cofactor">
    <cofactor evidence="3">
        <name>Co(2+)</name>
        <dbReference type="ChEBI" id="CHEBI:48828"/>
    </cofactor>
</comment>
<evidence type="ECO:0000256" key="6">
    <source>
        <dbReference type="ARBA" id="ARBA00004496"/>
    </source>
</evidence>
<dbReference type="PANTHER" id="PTHR43622">
    <property type="entry name" value="3-DEHYDROQUINATE SYNTHASE"/>
    <property type="match status" value="1"/>
</dbReference>
<feature type="domain" description="3-dehydroquinate synthase C-terminal" evidence="22">
    <location>
        <begin position="176"/>
        <end position="317"/>
    </location>
</feature>
<dbReference type="InterPro" id="IPR056179">
    <property type="entry name" value="DHQS_C"/>
</dbReference>
<dbReference type="AlphaFoldDB" id="A0A4S4NMF7"/>
<evidence type="ECO:0000256" key="1">
    <source>
        <dbReference type="ARBA" id="ARBA00001393"/>
    </source>
</evidence>
<evidence type="ECO:0000256" key="16">
    <source>
        <dbReference type="ARBA" id="ARBA00023027"/>
    </source>
</evidence>
<dbReference type="GO" id="GO:0003856">
    <property type="term" value="F:3-dehydroquinate synthase activity"/>
    <property type="evidence" value="ECO:0007669"/>
    <property type="project" value="UniProtKB-UniRule"/>
</dbReference>
<keyword evidence="13" id="KW-0479">Metal-binding</keyword>
<comment type="function">
    <text evidence="5">Catalyzes the conversion of 3-deoxy-D-arabino-heptulosonate 7-phosphate (DAHP) to dehydroquinate (DHQ).</text>
</comment>
<keyword evidence="15" id="KW-0862">Zinc</keyword>
<evidence type="ECO:0000256" key="15">
    <source>
        <dbReference type="ARBA" id="ARBA00022833"/>
    </source>
</evidence>
<evidence type="ECO:0000259" key="21">
    <source>
        <dbReference type="Pfam" id="PF01761"/>
    </source>
</evidence>
<evidence type="ECO:0000256" key="8">
    <source>
        <dbReference type="ARBA" id="ARBA00005412"/>
    </source>
</evidence>
<dbReference type="SUPFAM" id="SSF56796">
    <property type="entry name" value="Dehydroquinate synthase-like"/>
    <property type="match status" value="1"/>
</dbReference>
<evidence type="ECO:0000256" key="9">
    <source>
        <dbReference type="ARBA" id="ARBA00013031"/>
    </source>
</evidence>
<evidence type="ECO:0000256" key="17">
    <source>
        <dbReference type="ARBA" id="ARBA00023141"/>
    </source>
</evidence>
<dbReference type="PIRSF" id="PIRSF001455">
    <property type="entry name" value="DHQ_synth"/>
    <property type="match status" value="1"/>
</dbReference>
<comment type="catalytic activity">
    <reaction evidence="1">
        <text>7-phospho-2-dehydro-3-deoxy-D-arabino-heptonate = 3-dehydroquinate + phosphate</text>
        <dbReference type="Rhea" id="RHEA:21968"/>
        <dbReference type="ChEBI" id="CHEBI:32364"/>
        <dbReference type="ChEBI" id="CHEBI:43474"/>
        <dbReference type="ChEBI" id="CHEBI:58394"/>
        <dbReference type="EC" id="4.2.3.4"/>
    </reaction>
</comment>
<evidence type="ECO:0000256" key="11">
    <source>
        <dbReference type="ARBA" id="ARBA00022490"/>
    </source>
</evidence>
<keyword evidence="14" id="KW-0547">Nucleotide-binding</keyword>
<name>A0A4S4NMF7_9BACT</name>
<evidence type="ECO:0000256" key="18">
    <source>
        <dbReference type="ARBA" id="ARBA00023239"/>
    </source>
</evidence>
<accession>A0A4S4NMF7</accession>
<dbReference type="GO" id="GO:0009073">
    <property type="term" value="P:aromatic amino acid family biosynthetic process"/>
    <property type="evidence" value="ECO:0007669"/>
    <property type="project" value="UniProtKB-KW"/>
</dbReference>
<reference evidence="23 24" key="1">
    <citation type="submission" date="2019-04" db="EMBL/GenBank/DDBJ databases">
        <title>Lewinella litorea sp. nov., isolated from a marine sand.</title>
        <authorList>
            <person name="Yoon J.-H."/>
        </authorList>
    </citation>
    <scope>NUCLEOTIDE SEQUENCE [LARGE SCALE GENOMIC DNA]</scope>
    <source>
        <strain evidence="23 24">HSMS-39</strain>
    </source>
</reference>
<dbReference type="Gene3D" id="1.20.1090.10">
    <property type="entry name" value="Dehydroquinate synthase-like - alpha domain"/>
    <property type="match status" value="1"/>
</dbReference>
<keyword evidence="17" id="KW-0057">Aromatic amino acid biosynthesis</keyword>
<sequence>MTLTVSQEYDIRIAPLSESHLDWLRRQRYAGWVVVVDEHTERHCLPLLMPLLEAGQTPYTLIRVPAGERHKTLATCETIWQEMFRAGVGRRWCCLNLGGGVIGDMGGFAAATFKRGIDFVQLPTTLLSQVDASVGGKLGIDYHEVKNSIGVFANPRAVWIDPAFLRTLPARELRSGYAEVIKHALIADRPQWLELQQVTDLDAVEWSNLIARSVSIKREVVEEDPHERGRRKALNFGHTIGHAVESHLLMGEDRLLHGEAVAVGMIAESYISHRQLSLGREELREITDYCLRVYGHQALPEAGFKEMLALMRQDKKNEGAEINFTLLEAPGRAVVNQTATPEVILESLRYYNSLR</sequence>
<evidence type="ECO:0000313" key="23">
    <source>
        <dbReference type="EMBL" id="THH41106.1"/>
    </source>
</evidence>
<dbReference type="NCBIfam" id="TIGR01357">
    <property type="entry name" value="aroB"/>
    <property type="match status" value="1"/>
</dbReference>
<comment type="pathway">
    <text evidence="7">Metabolic intermediate biosynthesis; chorismate biosynthesis; chorismate from D-erythrose 4-phosphate and phosphoenolpyruvate: step 2/7.</text>
</comment>
<gene>
    <name evidence="23" type="primary">aroB</name>
    <name evidence="23" type="ORF">E4021_00485</name>
</gene>
<evidence type="ECO:0000259" key="22">
    <source>
        <dbReference type="Pfam" id="PF24621"/>
    </source>
</evidence>
<evidence type="ECO:0000256" key="7">
    <source>
        <dbReference type="ARBA" id="ARBA00004661"/>
    </source>
</evidence>
<evidence type="ECO:0000256" key="19">
    <source>
        <dbReference type="ARBA" id="ARBA00023285"/>
    </source>
</evidence>
<dbReference type="GO" id="GO:0009423">
    <property type="term" value="P:chorismate biosynthetic process"/>
    <property type="evidence" value="ECO:0007669"/>
    <property type="project" value="UniProtKB-UniRule"/>
</dbReference>
<dbReference type="CDD" id="cd08195">
    <property type="entry name" value="DHQS"/>
    <property type="match status" value="1"/>
</dbReference>
<dbReference type="GO" id="GO:0046872">
    <property type="term" value="F:metal ion binding"/>
    <property type="evidence" value="ECO:0007669"/>
    <property type="project" value="UniProtKB-KW"/>
</dbReference>
<feature type="domain" description="3-dehydroquinate synthase N-terminal" evidence="21">
    <location>
        <begin position="62"/>
        <end position="174"/>
    </location>
</feature>
<evidence type="ECO:0000256" key="3">
    <source>
        <dbReference type="ARBA" id="ARBA00001941"/>
    </source>
</evidence>
<dbReference type="PANTHER" id="PTHR43622:SF7">
    <property type="entry name" value="3-DEHYDROQUINATE SYNTHASE, CHLOROPLASTIC"/>
    <property type="match status" value="1"/>
</dbReference>
<dbReference type="Pfam" id="PF24621">
    <property type="entry name" value="DHQS_C"/>
    <property type="match status" value="1"/>
</dbReference>
<dbReference type="OrthoDB" id="9806583at2"/>
<dbReference type="EC" id="4.2.3.4" evidence="9 20"/>
<dbReference type="GO" id="GO:0008652">
    <property type="term" value="P:amino acid biosynthetic process"/>
    <property type="evidence" value="ECO:0007669"/>
    <property type="project" value="UniProtKB-KW"/>
</dbReference>
<evidence type="ECO:0000256" key="4">
    <source>
        <dbReference type="ARBA" id="ARBA00001947"/>
    </source>
</evidence>
<comment type="subcellular location">
    <subcellularLocation>
        <location evidence="6">Cytoplasm</location>
    </subcellularLocation>
</comment>
<dbReference type="Proteomes" id="UP000308528">
    <property type="component" value="Unassembled WGS sequence"/>
</dbReference>
<dbReference type="RefSeq" id="WP_136455932.1">
    <property type="nucleotide sequence ID" value="NZ_SRSF01000001.1"/>
</dbReference>